<accession>A0A9Q5HVG2</accession>
<dbReference type="AlphaFoldDB" id="A0A9Q5HVG2"/>
<evidence type="ECO:0000256" key="3">
    <source>
        <dbReference type="ARBA" id="ARBA00022679"/>
    </source>
</evidence>
<gene>
    <name evidence="6" type="ORF">A7U60_g6204</name>
</gene>
<feature type="compositionally biased region" description="Polar residues" evidence="4">
    <location>
        <begin position="1"/>
        <end position="22"/>
    </location>
</feature>
<dbReference type="Gene3D" id="3.40.50.150">
    <property type="entry name" value="Vaccinia Virus protein VP39"/>
    <property type="match status" value="1"/>
</dbReference>
<evidence type="ECO:0000256" key="4">
    <source>
        <dbReference type="SAM" id="MobiDB-lite"/>
    </source>
</evidence>
<evidence type="ECO:0000313" key="7">
    <source>
        <dbReference type="Proteomes" id="UP000757232"/>
    </source>
</evidence>
<evidence type="ECO:0000256" key="2">
    <source>
        <dbReference type="ARBA" id="ARBA00022603"/>
    </source>
</evidence>
<feature type="domain" description="Methyltransferase type 11" evidence="5">
    <location>
        <begin position="59"/>
        <end position="157"/>
    </location>
</feature>
<keyword evidence="2 6" id="KW-0489">Methyltransferase</keyword>
<keyword evidence="7" id="KW-1185">Reference proteome</keyword>
<dbReference type="InterPro" id="IPR013216">
    <property type="entry name" value="Methyltransf_11"/>
</dbReference>
<dbReference type="GO" id="GO:0008757">
    <property type="term" value="F:S-adenosylmethionine-dependent methyltransferase activity"/>
    <property type="evidence" value="ECO:0007669"/>
    <property type="project" value="InterPro"/>
</dbReference>
<dbReference type="OrthoDB" id="66144at2759"/>
<keyword evidence="3" id="KW-0808">Transferase</keyword>
<reference evidence="6" key="1">
    <citation type="submission" date="2016-06" db="EMBL/GenBank/DDBJ databases">
        <title>Draft Genome sequence of the fungus Inonotus baumii.</title>
        <authorList>
            <person name="Zhu H."/>
            <person name="Lin W."/>
        </authorList>
    </citation>
    <scope>NUCLEOTIDE SEQUENCE</scope>
    <source>
        <strain evidence="6">821</strain>
    </source>
</reference>
<dbReference type="Proteomes" id="UP000757232">
    <property type="component" value="Unassembled WGS sequence"/>
</dbReference>
<dbReference type="PANTHER" id="PTHR44942:SF4">
    <property type="entry name" value="METHYLTRANSFERASE TYPE 11 DOMAIN-CONTAINING PROTEIN"/>
    <property type="match status" value="1"/>
</dbReference>
<sequence length="291" mass="32535">MSPTSFTTLSESGKVHPTSQAGFGQGKAELYDSVRPSYPPEALSNIRKLVAGKSGLNVVEIGCGSGKFTRVLLAHPEWEQSIKELKCIEPNEGMRAVFSKTVDDPRVSLSEGTFDATGVPDHWADLIVIATAFHWCQDLEAATEEFIRILKSDGVVCLIWITDDTDTVAWVQQAYEFCLPFLDDTPSSGEGRLQWIRIFSLPRYKENFSAPENDTIRFIEQRTIENALAFYMSWSGIAMLPDDKKGKVKEQVKTIIKQGDELVWVNEKEGILEMPFVTYLVTFRRGQGAGN</sequence>
<dbReference type="CDD" id="cd02440">
    <property type="entry name" value="AdoMet_MTases"/>
    <property type="match status" value="1"/>
</dbReference>
<comment type="similarity">
    <text evidence="1">Belongs to the methyltransferase superfamily.</text>
</comment>
<evidence type="ECO:0000256" key="1">
    <source>
        <dbReference type="ARBA" id="ARBA00008361"/>
    </source>
</evidence>
<dbReference type="PANTHER" id="PTHR44942">
    <property type="entry name" value="METHYLTRANSF_11 DOMAIN-CONTAINING PROTEIN"/>
    <property type="match status" value="1"/>
</dbReference>
<evidence type="ECO:0000259" key="5">
    <source>
        <dbReference type="Pfam" id="PF08241"/>
    </source>
</evidence>
<protein>
    <submittedName>
        <fullName evidence="6">S-adenosyl-L-methionine-dependent methyltransferase</fullName>
    </submittedName>
</protein>
<dbReference type="GO" id="GO:0032259">
    <property type="term" value="P:methylation"/>
    <property type="evidence" value="ECO:0007669"/>
    <property type="project" value="UniProtKB-KW"/>
</dbReference>
<evidence type="ECO:0000313" key="6">
    <source>
        <dbReference type="EMBL" id="OCB86743.1"/>
    </source>
</evidence>
<dbReference type="Pfam" id="PF08241">
    <property type="entry name" value="Methyltransf_11"/>
    <property type="match status" value="1"/>
</dbReference>
<dbReference type="InterPro" id="IPR029063">
    <property type="entry name" value="SAM-dependent_MTases_sf"/>
</dbReference>
<feature type="region of interest" description="Disordered" evidence="4">
    <location>
        <begin position="1"/>
        <end position="24"/>
    </location>
</feature>
<dbReference type="InterPro" id="IPR051052">
    <property type="entry name" value="Diverse_substrate_MTase"/>
</dbReference>
<name>A0A9Q5HVG2_SANBA</name>
<dbReference type="EMBL" id="LNZH02000199">
    <property type="protein sequence ID" value="OCB86743.1"/>
    <property type="molecule type" value="Genomic_DNA"/>
</dbReference>
<dbReference type="SUPFAM" id="SSF53335">
    <property type="entry name" value="S-adenosyl-L-methionine-dependent methyltransferases"/>
    <property type="match status" value="1"/>
</dbReference>
<comment type="caution">
    <text evidence="6">The sequence shown here is derived from an EMBL/GenBank/DDBJ whole genome shotgun (WGS) entry which is preliminary data.</text>
</comment>
<organism evidence="6 7">
    <name type="scientific">Sanghuangporus baumii</name>
    <name type="common">Phellinus baumii</name>
    <dbReference type="NCBI Taxonomy" id="108892"/>
    <lineage>
        <taxon>Eukaryota</taxon>
        <taxon>Fungi</taxon>
        <taxon>Dikarya</taxon>
        <taxon>Basidiomycota</taxon>
        <taxon>Agaricomycotina</taxon>
        <taxon>Agaricomycetes</taxon>
        <taxon>Hymenochaetales</taxon>
        <taxon>Hymenochaetaceae</taxon>
        <taxon>Sanghuangporus</taxon>
    </lineage>
</organism>
<proteinExistence type="inferred from homology"/>